<feature type="compositionally biased region" description="Low complexity" evidence="1">
    <location>
        <begin position="42"/>
        <end position="55"/>
    </location>
</feature>
<sequence length="189" mass="21278">MKAKILLLITLSSFMLGCRSKHKITTTYKENTKETEKVKVDSSSLQSSQSTQSKSADVTLKEETNQISGDLLIKGKSDASNPFVFHNVIGRDTIQSISIMGNAEYSINSHYAKVNHEKAEVKKEESTHVIYDLNQKASSKETIREVASKVSEETKNIQSNGFEIVAWIFITILGITLILIFFTYKYFKL</sequence>
<name>A0A521DDP5_9FLAO</name>
<keyword evidence="2" id="KW-0812">Transmembrane</keyword>
<gene>
    <name evidence="3" type="ORF">SAMN06265171_10514</name>
</gene>
<keyword evidence="4" id="KW-1185">Reference proteome</keyword>
<accession>A0A521DDP5</accession>
<evidence type="ECO:0000256" key="1">
    <source>
        <dbReference type="SAM" id="MobiDB-lite"/>
    </source>
</evidence>
<dbReference type="EMBL" id="FXTC01000005">
    <property type="protein sequence ID" value="SMO69809.1"/>
    <property type="molecule type" value="Genomic_DNA"/>
</dbReference>
<protein>
    <recommendedName>
        <fullName evidence="5">Lipoprotein</fullName>
    </recommendedName>
</protein>
<dbReference type="AlphaFoldDB" id="A0A521DDP5"/>
<evidence type="ECO:0000313" key="3">
    <source>
        <dbReference type="EMBL" id="SMO69809.1"/>
    </source>
</evidence>
<reference evidence="3 4" key="1">
    <citation type="submission" date="2017-05" db="EMBL/GenBank/DDBJ databases">
        <authorList>
            <person name="Varghese N."/>
            <person name="Submissions S."/>
        </authorList>
    </citation>
    <scope>NUCLEOTIDE SEQUENCE [LARGE SCALE GENOMIC DNA]</scope>
    <source>
        <strain evidence="3 4">DSM 29371</strain>
    </source>
</reference>
<keyword evidence="2" id="KW-0472">Membrane</keyword>
<evidence type="ECO:0000313" key="4">
    <source>
        <dbReference type="Proteomes" id="UP000316916"/>
    </source>
</evidence>
<feature type="transmembrane region" description="Helical" evidence="2">
    <location>
        <begin position="164"/>
        <end position="184"/>
    </location>
</feature>
<evidence type="ECO:0000256" key="2">
    <source>
        <dbReference type="SAM" id="Phobius"/>
    </source>
</evidence>
<dbReference type="RefSeq" id="WP_142718258.1">
    <property type="nucleotide sequence ID" value="NZ_FXTC01000005.1"/>
</dbReference>
<dbReference type="PROSITE" id="PS51257">
    <property type="entry name" value="PROKAR_LIPOPROTEIN"/>
    <property type="match status" value="1"/>
</dbReference>
<proteinExistence type="predicted"/>
<dbReference type="Proteomes" id="UP000316916">
    <property type="component" value="Unassembled WGS sequence"/>
</dbReference>
<feature type="region of interest" description="Disordered" evidence="1">
    <location>
        <begin position="30"/>
        <end position="60"/>
    </location>
</feature>
<evidence type="ECO:0008006" key="5">
    <source>
        <dbReference type="Google" id="ProtNLM"/>
    </source>
</evidence>
<organism evidence="3 4">
    <name type="scientific">Chryseobacterium rhizoplanae</name>
    <dbReference type="NCBI Taxonomy" id="1609531"/>
    <lineage>
        <taxon>Bacteria</taxon>
        <taxon>Pseudomonadati</taxon>
        <taxon>Bacteroidota</taxon>
        <taxon>Flavobacteriia</taxon>
        <taxon>Flavobacteriales</taxon>
        <taxon>Weeksellaceae</taxon>
        <taxon>Chryseobacterium group</taxon>
        <taxon>Chryseobacterium</taxon>
    </lineage>
</organism>
<keyword evidence="2" id="KW-1133">Transmembrane helix</keyword>
<feature type="compositionally biased region" description="Basic and acidic residues" evidence="1">
    <location>
        <begin position="30"/>
        <end position="40"/>
    </location>
</feature>